<protein>
    <submittedName>
        <fullName evidence="1">Uncharacterized protein</fullName>
    </submittedName>
</protein>
<dbReference type="EMBL" id="CAJNOJ010000025">
    <property type="protein sequence ID" value="CAF0867100.1"/>
    <property type="molecule type" value="Genomic_DNA"/>
</dbReference>
<dbReference type="Pfam" id="PF10300">
    <property type="entry name" value="Iml2-TPR_39"/>
    <property type="match status" value="1"/>
</dbReference>
<gene>
    <name evidence="1" type="ORF">EDS130_LOCUS8101</name>
    <name evidence="2" type="ORF">XAT740_LOCUS8269</name>
</gene>
<dbReference type="AlphaFoldDB" id="A0A813X6D1"/>
<proteinExistence type="predicted"/>
<dbReference type="Gene3D" id="1.25.40.10">
    <property type="entry name" value="Tetratricopeptide repeat domain"/>
    <property type="match status" value="1"/>
</dbReference>
<dbReference type="Proteomes" id="UP000663828">
    <property type="component" value="Unassembled WGS sequence"/>
</dbReference>
<dbReference type="OrthoDB" id="2154985at2759"/>
<dbReference type="PANTHER" id="PTHR31859:SF1">
    <property type="entry name" value="TETRATRICOPEPTIDE REPEAT PROTEIN 39C"/>
    <property type="match status" value="1"/>
</dbReference>
<evidence type="ECO:0000313" key="4">
    <source>
        <dbReference type="Proteomes" id="UP000663852"/>
    </source>
</evidence>
<dbReference type="InterPro" id="IPR011990">
    <property type="entry name" value="TPR-like_helical_dom_sf"/>
</dbReference>
<keyword evidence="3" id="KW-1185">Reference proteome</keyword>
<dbReference type="Proteomes" id="UP000663852">
    <property type="component" value="Unassembled WGS sequence"/>
</dbReference>
<dbReference type="GO" id="GO:0060271">
    <property type="term" value="P:cilium assembly"/>
    <property type="evidence" value="ECO:0007669"/>
    <property type="project" value="TreeGrafter"/>
</dbReference>
<accession>A0A813X6D1</accession>
<evidence type="ECO:0000313" key="1">
    <source>
        <dbReference type="EMBL" id="CAF0867100.1"/>
    </source>
</evidence>
<name>A0A813X6D1_ADIRI</name>
<evidence type="ECO:0000313" key="3">
    <source>
        <dbReference type="Proteomes" id="UP000663828"/>
    </source>
</evidence>
<evidence type="ECO:0000313" key="2">
    <source>
        <dbReference type="EMBL" id="CAF0905828.1"/>
    </source>
</evidence>
<dbReference type="InterPro" id="IPR019412">
    <property type="entry name" value="IML2/TPR_39"/>
</dbReference>
<reference evidence="1" key="1">
    <citation type="submission" date="2021-02" db="EMBL/GenBank/DDBJ databases">
        <authorList>
            <person name="Nowell W R."/>
        </authorList>
    </citation>
    <scope>NUCLEOTIDE SEQUENCE</scope>
</reference>
<organism evidence="1 4">
    <name type="scientific">Adineta ricciae</name>
    <name type="common">Rotifer</name>
    <dbReference type="NCBI Taxonomy" id="249248"/>
    <lineage>
        <taxon>Eukaryota</taxon>
        <taxon>Metazoa</taxon>
        <taxon>Spiralia</taxon>
        <taxon>Gnathifera</taxon>
        <taxon>Rotifera</taxon>
        <taxon>Eurotatoria</taxon>
        <taxon>Bdelloidea</taxon>
        <taxon>Adinetida</taxon>
        <taxon>Adinetidae</taxon>
        <taxon>Adineta</taxon>
    </lineage>
</organism>
<comment type="caution">
    <text evidence="1">The sequence shown here is derived from an EMBL/GenBank/DDBJ whole genome shotgun (WGS) entry which is preliminary data.</text>
</comment>
<dbReference type="EMBL" id="CAJNOR010000410">
    <property type="protein sequence ID" value="CAF0905828.1"/>
    <property type="molecule type" value="Genomic_DNA"/>
</dbReference>
<sequence>MASSYSTSIDDVEMSCKGMQFLLNNDLDACQALFDQYRYYSPLMNGGWSFVSFMRAVISFDDQRLTQAGRDLAESEKLCANETTSKFTRPNPSPDPKTVTYEENLTRRIVIADCKLYQAILTLIKQELSGLIGAGLLLRKAWKVYEKLHSELFELYRAKDPNAEKDYGAKPEDNIAIQFEDTNGSTVNGDDDDDNLSFKSFDSDTNNLSDDLPLFTIKRLLGSVSFGYGLFQIALSFVPPRIMKLIKLLGFESDRKAALAALRFSSQSVDMKAPLANLTLLWYHCIIQPFFAIDISSPPDVSEAKVILKRNIAKYDRSTLFIYFQGRLERLEKDLPKALSTFLNGLNAANSQIQAASSPRYNELDQILVYDLGFCYMMGLNFEYALSCFSRLKDESRWSKAFYCYTCAICSAAMNDGKSSANFVKEGIKLLQKRSNPVELFVQKRLDYLKKYPPSVSSAYVLVIEMLYLWILLPLCEEPTIRRMLQIIEKHGQDSKDDAKLRPITCFLEGAIHNIIHDFNDAENCYEEALARVDDSKLIFTKYILPFASCELGILEYLHHQNTERAKELLTRAKEKYSDYDFDNRLQIRATATLKIISAQEAASADH</sequence>
<dbReference type="PANTHER" id="PTHR31859">
    <property type="entry name" value="TETRATRICOPEPTIDE REPEAT PROTEIN 39 FAMILY MEMBER"/>
    <property type="match status" value="1"/>
</dbReference>